<evidence type="ECO:0000313" key="4">
    <source>
        <dbReference type="Proteomes" id="UP000286287"/>
    </source>
</evidence>
<sequence length="549" mass="59840">MSEDVLSAAALQQQLQECEASLRHTPDAVDRALLHRDAAYAAMDLGDFPHAMTHAVTGLDIARSTRNLSLQAKAHITVALVMAGVYDDKGADEHLKVAERLARQAGDARGLALAAVNASHNAMERENYIEATLHLHGLLRSPHAAGLLDEEPQVGPELQQAFHINYVKSAAHALHTAGRASPSSPASPAAFSAPDRTDAPADHLRPIQTEVAQQLESSVEFLHSLRQGERAIAAPRLLTDLLEALSIHAAFHGDWPQAHAFADERVRLAEEGQIGVVLGRALHSRAGLFMQRRDDLAVIRDASRAAQLYTEAGQELRAVDAIQLIADSLARQGRHAEAFKVQRALMRRAEAMYRAYFQQSAQLRLIEHQAQAAEERAATFAEAALHDPLTGIPNRAAAMQSLDDLHEHARQGREAAIALLDVDHFKNVNDRYGHAAGDTVLKTVAQTIRETIRSSDSVARIGGEEFLLLFPGLRPHEAQQVCERINVRLANLPWPHLAPDLRITSSIGVARVRADLSPNDTLHRADQAMYAAKRAGRHSVQMAQCACAT</sequence>
<feature type="compositionally biased region" description="Low complexity" evidence="1">
    <location>
        <begin position="180"/>
        <end position="194"/>
    </location>
</feature>
<dbReference type="PANTHER" id="PTHR45138:SF9">
    <property type="entry name" value="DIGUANYLATE CYCLASE DGCM-RELATED"/>
    <property type="match status" value="1"/>
</dbReference>
<dbReference type="InterPro" id="IPR000160">
    <property type="entry name" value="GGDEF_dom"/>
</dbReference>
<dbReference type="InterPro" id="IPR050469">
    <property type="entry name" value="Diguanylate_Cyclase"/>
</dbReference>
<dbReference type="GO" id="GO:0052621">
    <property type="term" value="F:diguanylate cyclase activity"/>
    <property type="evidence" value="ECO:0007669"/>
    <property type="project" value="TreeGrafter"/>
</dbReference>
<evidence type="ECO:0000259" key="2">
    <source>
        <dbReference type="PROSITE" id="PS50887"/>
    </source>
</evidence>
<feature type="region of interest" description="Disordered" evidence="1">
    <location>
        <begin position="176"/>
        <end position="201"/>
    </location>
</feature>
<dbReference type="Proteomes" id="UP000286287">
    <property type="component" value="Unassembled WGS sequence"/>
</dbReference>
<feature type="domain" description="GGDEF" evidence="2">
    <location>
        <begin position="413"/>
        <end position="545"/>
    </location>
</feature>
<name>A0A418VB46_9DEIO</name>
<dbReference type="PANTHER" id="PTHR45138">
    <property type="entry name" value="REGULATORY COMPONENTS OF SENSORY TRANSDUCTION SYSTEM"/>
    <property type="match status" value="1"/>
</dbReference>
<dbReference type="CDD" id="cd01949">
    <property type="entry name" value="GGDEF"/>
    <property type="match status" value="1"/>
</dbReference>
<gene>
    <name evidence="3" type="ORF">D3875_19200</name>
</gene>
<accession>A0A418VB46</accession>
<dbReference type="SMART" id="SM00267">
    <property type="entry name" value="GGDEF"/>
    <property type="match status" value="1"/>
</dbReference>
<dbReference type="SUPFAM" id="SSF55073">
    <property type="entry name" value="Nucleotide cyclase"/>
    <property type="match status" value="1"/>
</dbReference>
<protein>
    <submittedName>
        <fullName evidence="3">GGDEF domain-containing protein</fullName>
    </submittedName>
</protein>
<proteinExistence type="predicted"/>
<dbReference type="Pfam" id="PF00990">
    <property type="entry name" value="GGDEF"/>
    <property type="match status" value="1"/>
</dbReference>
<organism evidence="3 4">
    <name type="scientific">Deinococcus cavernae</name>
    <dbReference type="NCBI Taxonomy" id="2320857"/>
    <lineage>
        <taxon>Bacteria</taxon>
        <taxon>Thermotogati</taxon>
        <taxon>Deinococcota</taxon>
        <taxon>Deinococci</taxon>
        <taxon>Deinococcales</taxon>
        <taxon>Deinococcaceae</taxon>
        <taxon>Deinococcus</taxon>
    </lineage>
</organism>
<dbReference type="Gene3D" id="1.25.40.10">
    <property type="entry name" value="Tetratricopeptide repeat domain"/>
    <property type="match status" value="1"/>
</dbReference>
<reference evidence="3 4" key="1">
    <citation type="submission" date="2018-09" db="EMBL/GenBank/DDBJ databases">
        <authorList>
            <person name="Zhu H."/>
        </authorList>
    </citation>
    <scope>NUCLEOTIDE SEQUENCE [LARGE SCALE GENOMIC DNA]</scope>
    <source>
        <strain evidence="3 4">K2S05-167</strain>
    </source>
</reference>
<evidence type="ECO:0000313" key="3">
    <source>
        <dbReference type="EMBL" id="RJF73358.1"/>
    </source>
</evidence>
<dbReference type="Gene3D" id="3.30.70.270">
    <property type="match status" value="1"/>
</dbReference>
<dbReference type="GO" id="GO:0005886">
    <property type="term" value="C:plasma membrane"/>
    <property type="evidence" value="ECO:0007669"/>
    <property type="project" value="TreeGrafter"/>
</dbReference>
<evidence type="ECO:0000256" key="1">
    <source>
        <dbReference type="SAM" id="MobiDB-lite"/>
    </source>
</evidence>
<dbReference type="RefSeq" id="WP_119766091.1">
    <property type="nucleotide sequence ID" value="NZ_QYUJ01000014.1"/>
</dbReference>
<dbReference type="AlphaFoldDB" id="A0A418VB46"/>
<dbReference type="InterPro" id="IPR043128">
    <property type="entry name" value="Rev_trsase/Diguanyl_cyclase"/>
</dbReference>
<dbReference type="GO" id="GO:1902201">
    <property type="term" value="P:negative regulation of bacterial-type flagellum-dependent cell motility"/>
    <property type="evidence" value="ECO:0007669"/>
    <property type="project" value="TreeGrafter"/>
</dbReference>
<dbReference type="NCBIfam" id="TIGR00254">
    <property type="entry name" value="GGDEF"/>
    <property type="match status" value="1"/>
</dbReference>
<dbReference type="GO" id="GO:0043709">
    <property type="term" value="P:cell adhesion involved in single-species biofilm formation"/>
    <property type="evidence" value="ECO:0007669"/>
    <property type="project" value="TreeGrafter"/>
</dbReference>
<comment type="caution">
    <text evidence="3">The sequence shown here is derived from an EMBL/GenBank/DDBJ whole genome shotgun (WGS) entry which is preliminary data.</text>
</comment>
<dbReference type="InterPro" id="IPR029787">
    <property type="entry name" value="Nucleotide_cyclase"/>
</dbReference>
<dbReference type="InterPro" id="IPR011990">
    <property type="entry name" value="TPR-like_helical_dom_sf"/>
</dbReference>
<dbReference type="FunFam" id="3.30.70.270:FF:000001">
    <property type="entry name" value="Diguanylate cyclase domain protein"/>
    <property type="match status" value="1"/>
</dbReference>
<keyword evidence="4" id="KW-1185">Reference proteome</keyword>
<dbReference type="EMBL" id="QYUJ01000014">
    <property type="protein sequence ID" value="RJF73358.1"/>
    <property type="molecule type" value="Genomic_DNA"/>
</dbReference>
<dbReference type="PROSITE" id="PS50887">
    <property type="entry name" value="GGDEF"/>
    <property type="match status" value="1"/>
</dbReference>
<dbReference type="OrthoDB" id="54965at2"/>